<gene>
    <name evidence="1" type="ORF">FA15DRAFT_373590</name>
</gene>
<evidence type="ECO:0000313" key="1">
    <source>
        <dbReference type="EMBL" id="TFK25146.1"/>
    </source>
</evidence>
<keyword evidence="2" id="KW-1185">Reference proteome</keyword>
<dbReference type="EMBL" id="ML210190">
    <property type="protein sequence ID" value="TFK25146.1"/>
    <property type="molecule type" value="Genomic_DNA"/>
</dbReference>
<dbReference type="AlphaFoldDB" id="A0A5C3KX88"/>
<protein>
    <submittedName>
        <fullName evidence="1">Uncharacterized protein</fullName>
    </submittedName>
</protein>
<proteinExistence type="predicted"/>
<accession>A0A5C3KX88</accession>
<dbReference type="Proteomes" id="UP000307440">
    <property type="component" value="Unassembled WGS sequence"/>
</dbReference>
<evidence type="ECO:0000313" key="2">
    <source>
        <dbReference type="Proteomes" id="UP000307440"/>
    </source>
</evidence>
<name>A0A5C3KX88_COPMA</name>
<sequence length="141" mass="15785">MVIWSRVGVYSGNRALAWVVFASSHLSGHLPSEKKHQRRQWAGENTRARWFRVPRQGVIKASVCDVVIQIFLDITFTRGAGVLSISPSSNTPVESRSSSYPNHCPFIVLDPDHDYGCEGINQSGVEVQHNYSRSEGDWSLN</sequence>
<reference evidence="1 2" key="1">
    <citation type="journal article" date="2019" name="Nat. Ecol. Evol.">
        <title>Megaphylogeny resolves global patterns of mushroom evolution.</title>
        <authorList>
            <person name="Varga T."/>
            <person name="Krizsan K."/>
            <person name="Foldi C."/>
            <person name="Dima B."/>
            <person name="Sanchez-Garcia M."/>
            <person name="Sanchez-Ramirez S."/>
            <person name="Szollosi G.J."/>
            <person name="Szarkandi J.G."/>
            <person name="Papp V."/>
            <person name="Albert L."/>
            <person name="Andreopoulos W."/>
            <person name="Angelini C."/>
            <person name="Antonin V."/>
            <person name="Barry K.W."/>
            <person name="Bougher N.L."/>
            <person name="Buchanan P."/>
            <person name="Buyck B."/>
            <person name="Bense V."/>
            <person name="Catcheside P."/>
            <person name="Chovatia M."/>
            <person name="Cooper J."/>
            <person name="Damon W."/>
            <person name="Desjardin D."/>
            <person name="Finy P."/>
            <person name="Geml J."/>
            <person name="Haridas S."/>
            <person name="Hughes K."/>
            <person name="Justo A."/>
            <person name="Karasinski D."/>
            <person name="Kautmanova I."/>
            <person name="Kiss B."/>
            <person name="Kocsube S."/>
            <person name="Kotiranta H."/>
            <person name="LaButti K.M."/>
            <person name="Lechner B.E."/>
            <person name="Liimatainen K."/>
            <person name="Lipzen A."/>
            <person name="Lukacs Z."/>
            <person name="Mihaltcheva S."/>
            <person name="Morgado L.N."/>
            <person name="Niskanen T."/>
            <person name="Noordeloos M.E."/>
            <person name="Ohm R.A."/>
            <person name="Ortiz-Santana B."/>
            <person name="Ovrebo C."/>
            <person name="Racz N."/>
            <person name="Riley R."/>
            <person name="Savchenko A."/>
            <person name="Shiryaev A."/>
            <person name="Soop K."/>
            <person name="Spirin V."/>
            <person name="Szebenyi C."/>
            <person name="Tomsovsky M."/>
            <person name="Tulloss R.E."/>
            <person name="Uehling J."/>
            <person name="Grigoriev I.V."/>
            <person name="Vagvolgyi C."/>
            <person name="Papp T."/>
            <person name="Martin F.M."/>
            <person name="Miettinen O."/>
            <person name="Hibbett D.S."/>
            <person name="Nagy L.G."/>
        </authorList>
    </citation>
    <scope>NUCLEOTIDE SEQUENCE [LARGE SCALE GENOMIC DNA]</scope>
    <source>
        <strain evidence="1 2">CBS 121175</strain>
    </source>
</reference>
<organism evidence="1 2">
    <name type="scientific">Coprinopsis marcescibilis</name>
    <name type="common">Agaric fungus</name>
    <name type="synonym">Psathyrella marcescibilis</name>
    <dbReference type="NCBI Taxonomy" id="230819"/>
    <lineage>
        <taxon>Eukaryota</taxon>
        <taxon>Fungi</taxon>
        <taxon>Dikarya</taxon>
        <taxon>Basidiomycota</taxon>
        <taxon>Agaricomycotina</taxon>
        <taxon>Agaricomycetes</taxon>
        <taxon>Agaricomycetidae</taxon>
        <taxon>Agaricales</taxon>
        <taxon>Agaricineae</taxon>
        <taxon>Psathyrellaceae</taxon>
        <taxon>Coprinopsis</taxon>
    </lineage>
</organism>